<keyword evidence="3" id="KW-1185">Reference proteome</keyword>
<comment type="caution">
    <text evidence="2">The sequence shown here is derived from an EMBL/GenBank/DDBJ whole genome shotgun (WGS) entry which is preliminary data.</text>
</comment>
<dbReference type="EMBL" id="BIFH01000014">
    <property type="protein sequence ID" value="GCD93377.1"/>
    <property type="molecule type" value="Genomic_DNA"/>
</dbReference>
<feature type="region of interest" description="Disordered" evidence="1">
    <location>
        <begin position="85"/>
        <end position="237"/>
    </location>
</feature>
<accession>A0A401YFM3</accession>
<feature type="compositionally biased region" description="Low complexity" evidence="1">
    <location>
        <begin position="186"/>
        <end position="201"/>
    </location>
</feature>
<evidence type="ECO:0000313" key="2">
    <source>
        <dbReference type="EMBL" id="GCD93377.1"/>
    </source>
</evidence>
<feature type="compositionally biased region" description="Basic residues" evidence="1">
    <location>
        <begin position="102"/>
        <end position="116"/>
    </location>
</feature>
<proteinExistence type="predicted"/>
<feature type="compositionally biased region" description="Basic and acidic residues" evidence="1">
    <location>
        <begin position="221"/>
        <end position="237"/>
    </location>
</feature>
<dbReference type="AlphaFoldDB" id="A0A401YFM3"/>
<reference evidence="2 3" key="1">
    <citation type="submission" date="2018-12" db="EMBL/GenBank/DDBJ databases">
        <title>Draft genome sequence of Embleya hyalina NBRC 13850T.</title>
        <authorList>
            <person name="Komaki H."/>
            <person name="Hosoyama A."/>
            <person name="Kimura A."/>
            <person name="Ichikawa N."/>
            <person name="Tamura T."/>
        </authorList>
    </citation>
    <scope>NUCLEOTIDE SEQUENCE [LARGE SCALE GENOMIC DNA]</scope>
    <source>
        <strain evidence="2 3">NBRC 13850</strain>
    </source>
</reference>
<evidence type="ECO:0000313" key="3">
    <source>
        <dbReference type="Proteomes" id="UP000286931"/>
    </source>
</evidence>
<protein>
    <submittedName>
        <fullName evidence="2">Uncharacterized protein</fullName>
    </submittedName>
</protein>
<dbReference type="Proteomes" id="UP000286931">
    <property type="component" value="Unassembled WGS sequence"/>
</dbReference>
<sequence length="237" mass="25304">MPAVMYRCPTRQALGSTAGNGPRLRIPAALCRHPVLKSTVRLGTCFRASVAICRCCPTRRVLGSTAGRTSAAMWRCPFPGPTAGIGPASDARRAAARSGGGRPRRRGSGSRLRIRTAMRCCGGPGGLRPRSRGSGLARSYPLRPDRQALGTTPGPEPRPWMPAGMHRCPIRRTHSRVDRRARPCSRTPAAARPGGPTPTARLGPRPGCPSRRCLDPTDPQADCRPRASLRDVRPSAA</sequence>
<organism evidence="2 3">
    <name type="scientific">Embleya hyalina</name>
    <dbReference type="NCBI Taxonomy" id="516124"/>
    <lineage>
        <taxon>Bacteria</taxon>
        <taxon>Bacillati</taxon>
        <taxon>Actinomycetota</taxon>
        <taxon>Actinomycetes</taxon>
        <taxon>Kitasatosporales</taxon>
        <taxon>Streptomycetaceae</taxon>
        <taxon>Embleya</taxon>
    </lineage>
</organism>
<name>A0A401YFM3_9ACTN</name>
<gene>
    <name evidence="2" type="ORF">EHYA_01021</name>
</gene>
<evidence type="ECO:0000256" key="1">
    <source>
        <dbReference type="SAM" id="MobiDB-lite"/>
    </source>
</evidence>